<evidence type="ECO:0000313" key="4">
    <source>
        <dbReference type="EMBL" id="MFC4954802.1"/>
    </source>
</evidence>
<organism evidence="4 5">
    <name type="scientific">Streptomyces mauvecolor</name>
    <dbReference type="NCBI Taxonomy" id="58345"/>
    <lineage>
        <taxon>Bacteria</taxon>
        <taxon>Bacillati</taxon>
        <taxon>Actinomycetota</taxon>
        <taxon>Actinomycetes</taxon>
        <taxon>Kitasatosporales</taxon>
        <taxon>Streptomycetaceae</taxon>
        <taxon>Streptomyces</taxon>
    </lineage>
</organism>
<evidence type="ECO:0000313" key="5">
    <source>
        <dbReference type="Proteomes" id="UP001595834"/>
    </source>
</evidence>
<name>A0ABV9UEA0_9ACTN</name>
<proteinExistence type="predicted"/>
<protein>
    <recommendedName>
        <fullName evidence="6">Secreted protein</fullName>
    </recommendedName>
</protein>
<keyword evidence="2" id="KW-1133">Transmembrane helix</keyword>
<accession>A0ABV9UEA0</accession>
<evidence type="ECO:0000256" key="1">
    <source>
        <dbReference type="SAM" id="MobiDB-lite"/>
    </source>
</evidence>
<dbReference type="RefSeq" id="WP_344372843.1">
    <property type="nucleotide sequence ID" value="NZ_BAAASQ010000005.1"/>
</dbReference>
<evidence type="ECO:0000256" key="3">
    <source>
        <dbReference type="SAM" id="SignalP"/>
    </source>
</evidence>
<dbReference type="EMBL" id="JBHSIZ010000002">
    <property type="protein sequence ID" value="MFC4954802.1"/>
    <property type="molecule type" value="Genomic_DNA"/>
</dbReference>
<feature type="chain" id="PRO_5047342852" description="Secreted protein" evidence="3">
    <location>
        <begin position="29"/>
        <end position="161"/>
    </location>
</feature>
<keyword evidence="3" id="KW-0732">Signal</keyword>
<comment type="caution">
    <text evidence="4">The sequence shown here is derived from an EMBL/GenBank/DDBJ whole genome shotgun (WGS) entry which is preliminary data.</text>
</comment>
<reference evidence="5" key="1">
    <citation type="journal article" date="2019" name="Int. J. Syst. Evol. Microbiol.">
        <title>The Global Catalogue of Microorganisms (GCM) 10K type strain sequencing project: providing services to taxonomists for standard genome sequencing and annotation.</title>
        <authorList>
            <consortium name="The Broad Institute Genomics Platform"/>
            <consortium name="The Broad Institute Genome Sequencing Center for Infectious Disease"/>
            <person name="Wu L."/>
            <person name="Ma J."/>
        </authorList>
    </citation>
    <scope>NUCLEOTIDE SEQUENCE [LARGE SCALE GENOMIC DNA]</scope>
    <source>
        <strain evidence="5">CCM 7224</strain>
    </source>
</reference>
<keyword evidence="2" id="KW-0812">Transmembrane</keyword>
<gene>
    <name evidence="4" type="ORF">ACFPFX_00630</name>
</gene>
<keyword evidence="2" id="KW-0472">Membrane</keyword>
<feature type="compositionally biased region" description="Basic and acidic residues" evidence="1">
    <location>
        <begin position="99"/>
        <end position="109"/>
    </location>
</feature>
<feature type="transmembrane region" description="Helical" evidence="2">
    <location>
        <begin position="132"/>
        <end position="153"/>
    </location>
</feature>
<sequence length="161" mass="16430">MRSLLRIAVAAATLLVLGMAVGPGAAYAADGDEHVARIRLRVVDAVNAETRVEIERARAGLASSAEVARLEEKFREGSRLAADLRTVRAVRPRSAGADTRIHSAGDGDSGKPSGGNAFRAARAALPHTPVGVLSLVGGGALALVGGGVAAAVLRQPRKKAQ</sequence>
<feature type="region of interest" description="Disordered" evidence="1">
    <location>
        <begin position="93"/>
        <end position="115"/>
    </location>
</feature>
<feature type="signal peptide" evidence="3">
    <location>
        <begin position="1"/>
        <end position="28"/>
    </location>
</feature>
<evidence type="ECO:0000256" key="2">
    <source>
        <dbReference type="SAM" id="Phobius"/>
    </source>
</evidence>
<keyword evidence="5" id="KW-1185">Reference proteome</keyword>
<dbReference type="Proteomes" id="UP001595834">
    <property type="component" value="Unassembled WGS sequence"/>
</dbReference>
<evidence type="ECO:0008006" key="6">
    <source>
        <dbReference type="Google" id="ProtNLM"/>
    </source>
</evidence>